<evidence type="ECO:0000256" key="2">
    <source>
        <dbReference type="RuleBase" id="RU003476"/>
    </source>
</evidence>
<dbReference type="PANTHER" id="PTHR43736">
    <property type="entry name" value="ADP-RIBOSE PYROPHOSPHATASE"/>
    <property type="match status" value="1"/>
</dbReference>
<dbReference type="PROSITE" id="PS00893">
    <property type="entry name" value="NUDIX_BOX"/>
    <property type="match status" value="1"/>
</dbReference>
<sequence>MINCSFENGNKNFLRHVVVDMLVVRDDQLLLVKRAPHLTNGNLYALVGGFVEQGETTQEAALREIREETGYEAEIVRLFRLNDNPNRRGEDRQNISFIYLVKPLKKIGISDKEVKEIKWFDLDKLPSQEEFAFDHLESIQFYLQHLKTPFQLPIIGKQIIRT</sequence>
<proteinExistence type="inferred from homology"/>
<dbReference type="PRINTS" id="PR00502">
    <property type="entry name" value="NUDIXFAMILY"/>
</dbReference>
<dbReference type="GO" id="GO:0016787">
    <property type="term" value="F:hydrolase activity"/>
    <property type="evidence" value="ECO:0007669"/>
    <property type="project" value="UniProtKB-KW"/>
</dbReference>
<evidence type="ECO:0000256" key="1">
    <source>
        <dbReference type="ARBA" id="ARBA00022801"/>
    </source>
</evidence>
<dbReference type="SUPFAM" id="SSF55811">
    <property type="entry name" value="Nudix"/>
    <property type="match status" value="1"/>
</dbReference>
<evidence type="ECO:0000313" key="5">
    <source>
        <dbReference type="Proteomes" id="UP000178857"/>
    </source>
</evidence>
<comment type="similarity">
    <text evidence="2">Belongs to the Nudix hydrolase family.</text>
</comment>
<evidence type="ECO:0000259" key="3">
    <source>
        <dbReference type="PROSITE" id="PS51462"/>
    </source>
</evidence>
<accession>A0A1F7JBU9</accession>
<dbReference type="CDD" id="cd18873">
    <property type="entry name" value="NUDIX_NadM_like"/>
    <property type="match status" value="1"/>
</dbReference>
<dbReference type="InterPro" id="IPR020476">
    <property type="entry name" value="Nudix_hydrolase"/>
</dbReference>
<evidence type="ECO:0000313" key="4">
    <source>
        <dbReference type="EMBL" id="OGK53107.1"/>
    </source>
</evidence>
<protein>
    <recommendedName>
        <fullName evidence="3">Nudix hydrolase domain-containing protein</fullName>
    </recommendedName>
</protein>
<dbReference type="AlphaFoldDB" id="A0A1F7JBU9"/>
<dbReference type="Proteomes" id="UP000178857">
    <property type="component" value="Unassembled WGS sequence"/>
</dbReference>
<dbReference type="PANTHER" id="PTHR43736:SF1">
    <property type="entry name" value="DIHYDRONEOPTERIN TRIPHOSPHATE DIPHOSPHATASE"/>
    <property type="match status" value="1"/>
</dbReference>
<organism evidence="4 5">
    <name type="scientific">Candidatus Roizmanbacteria bacterium RIFCSPLOWO2_01_FULL_44_13</name>
    <dbReference type="NCBI Taxonomy" id="1802069"/>
    <lineage>
        <taxon>Bacteria</taxon>
        <taxon>Candidatus Roizmaniibacteriota</taxon>
    </lineage>
</organism>
<dbReference type="PROSITE" id="PS51462">
    <property type="entry name" value="NUDIX"/>
    <property type="match status" value="1"/>
</dbReference>
<dbReference type="STRING" id="1802069.A2970_00585"/>
<comment type="caution">
    <text evidence="4">The sequence shown here is derived from an EMBL/GenBank/DDBJ whole genome shotgun (WGS) entry which is preliminary data.</text>
</comment>
<dbReference type="InterPro" id="IPR000086">
    <property type="entry name" value="NUDIX_hydrolase_dom"/>
</dbReference>
<dbReference type="EMBL" id="MGAT01000006">
    <property type="protein sequence ID" value="OGK53107.1"/>
    <property type="molecule type" value="Genomic_DNA"/>
</dbReference>
<dbReference type="InterPro" id="IPR015797">
    <property type="entry name" value="NUDIX_hydrolase-like_dom_sf"/>
</dbReference>
<feature type="domain" description="Nudix hydrolase" evidence="3">
    <location>
        <begin position="14"/>
        <end position="143"/>
    </location>
</feature>
<dbReference type="Pfam" id="PF00293">
    <property type="entry name" value="NUDIX"/>
    <property type="match status" value="1"/>
</dbReference>
<keyword evidence="1 2" id="KW-0378">Hydrolase</keyword>
<reference evidence="4 5" key="1">
    <citation type="journal article" date="2016" name="Nat. Commun.">
        <title>Thousands of microbial genomes shed light on interconnected biogeochemical processes in an aquifer system.</title>
        <authorList>
            <person name="Anantharaman K."/>
            <person name="Brown C.T."/>
            <person name="Hug L.A."/>
            <person name="Sharon I."/>
            <person name="Castelle C.J."/>
            <person name="Probst A.J."/>
            <person name="Thomas B.C."/>
            <person name="Singh A."/>
            <person name="Wilkins M.J."/>
            <person name="Karaoz U."/>
            <person name="Brodie E.L."/>
            <person name="Williams K.H."/>
            <person name="Hubbard S.S."/>
            <person name="Banfield J.F."/>
        </authorList>
    </citation>
    <scope>NUCLEOTIDE SEQUENCE [LARGE SCALE GENOMIC DNA]</scope>
</reference>
<dbReference type="InterPro" id="IPR020084">
    <property type="entry name" value="NUDIX_hydrolase_CS"/>
</dbReference>
<gene>
    <name evidence="4" type="ORF">A2970_00585</name>
</gene>
<dbReference type="Gene3D" id="3.90.79.10">
    <property type="entry name" value="Nucleoside Triphosphate Pyrophosphohydrolase"/>
    <property type="match status" value="1"/>
</dbReference>
<name>A0A1F7JBU9_9BACT</name>